<dbReference type="PANTHER" id="PTHR12302">
    <property type="entry name" value="EBNA2 BINDING PROTEIN P100"/>
    <property type="match status" value="1"/>
</dbReference>
<dbReference type="InterPro" id="IPR035437">
    <property type="entry name" value="SNase_OB-fold_sf"/>
</dbReference>
<dbReference type="InterPro" id="IPR016071">
    <property type="entry name" value="Staphylococal_nuclease_OB-fold"/>
</dbReference>
<keyword evidence="3" id="KW-0378">Hydrolase</keyword>
<dbReference type="PANTHER" id="PTHR12302:SF3">
    <property type="entry name" value="SERINE_THREONINE-PROTEIN KINASE 31"/>
    <property type="match status" value="1"/>
</dbReference>
<comment type="caution">
    <text evidence="5">The sequence shown here is derived from an EMBL/GenBank/DDBJ whole genome shotgun (WGS) entry which is preliminary data.</text>
</comment>
<dbReference type="Gene3D" id="2.40.50.90">
    <property type="match status" value="1"/>
</dbReference>
<keyword evidence="6" id="KW-1185">Reference proteome</keyword>
<protein>
    <submittedName>
        <fullName evidence="5">Endonuclease YncB, thermonuclease family</fullName>
    </submittedName>
</protein>
<evidence type="ECO:0000256" key="2">
    <source>
        <dbReference type="ARBA" id="ARBA00022759"/>
    </source>
</evidence>
<dbReference type="PROSITE" id="PS50830">
    <property type="entry name" value="TNASE_3"/>
    <property type="match status" value="1"/>
</dbReference>
<keyword evidence="2 5" id="KW-0255">Endonuclease</keyword>
<dbReference type="SMART" id="SM00318">
    <property type="entry name" value="SNc"/>
    <property type="match status" value="1"/>
</dbReference>
<evidence type="ECO:0000313" key="6">
    <source>
        <dbReference type="Proteomes" id="UP000199663"/>
    </source>
</evidence>
<dbReference type="Proteomes" id="UP000199663">
    <property type="component" value="Unassembled WGS sequence"/>
</dbReference>
<evidence type="ECO:0000256" key="3">
    <source>
        <dbReference type="ARBA" id="ARBA00022801"/>
    </source>
</evidence>
<evidence type="ECO:0000256" key="1">
    <source>
        <dbReference type="ARBA" id="ARBA00022722"/>
    </source>
</evidence>
<sequence>MTKLLYILFSLCLFSCNHPESKDYKRYKNVSTEKTLNTESNTETIGYKVVGIKDGDTFVVLIDGKEQVIRLEHIDCPEKKQPFGTKAKQFASDLCFGQFVQLNHKNKFDRNQRLISEIILLNGVNLNKELVNNGLAWHFKKYSDNQEYAELEVKARNNQVGIWSEPNPTAPWDWRKK</sequence>
<dbReference type="SUPFAM" id="SSF50199">
    <property type="entry name" value="Staphylococcal nuclease"/>
    <property type="match status" value="1"/>
</dbReference>
<evidence type="ECO:0000313" key="5">
    <source>
        <dbReference type="EMBL" id="SDZ51570.1"/>
    </source>
</evidence>
<dbReference type="Pfam" id="PF00565">
    <property type="entry name" value="SNase"/>
    <property type="match status" value="1"/>
</dbReference>
<organism evidence="5 6">
    <name type="scientific">Rhodonellum ikkaensis</name>
    <dbReference type="NCBI Taxonomy" id="336829"/>
    <lineage>
        <taxon>Bacteria</taxon>
        <taxon>Pseudomonadati</taxon>
        <taxon>Bacteroidota</taxon>
        <taxon>Cytophagia</taxon>
        <taxon>Cytophagales</taxon>
        <taxon>Cytophagaceae</taxon>
        <taxon>Rhodonellum</taxon>
    </lineage>
</organism>
<gene>
    <name evidence="5" type="ORF">SAMN05444412_11941</name>
</gene>
<keyword evidence="1" id="KW-0540">Nuclease</keyword>
<proteinExistence type="predicted"/>
<dbReference type="RefSeq" id="WP_019600143.1">
    <property type="nucleotide sequence ID" value="NZ_FNQC01000019.1"/>
</dbReference>
<name>A0A1H3TN84_9BACT</name>
<feature type="domain" description="TNase-like" evidence="4">
    <location>
        <begin position="43"/>
        <end position="165"/>
    </location>
</feature>
<evidence type="ECO:0000259" key="4">
    <source>
        <dbReference type="PROSITE" id="PS50830"/>
    </source>
</evidence>
<dbReference type="GO" id="GO:0004519">
    <property type="term" value="F:endonuclease activity"/>
    <property type="evidence" value="ECO:0007669"/>
    <property type="project" value="UniProtKB-KW"/>
</dbReference>
<dbReference type="EMBL" id="FNQC01000019">
    <property type="protein sequence ID" value="SDZ51570.1"/>
    <property type="molecule type" value="Genomic_DNA"/>
</dbReference>
<reference evidence="5 6" key="1">
    <citation type="submission" date="2016-10" db="EMBL/GenBank/DDBJ databases">
        <authorList>
            <person name="Varghese N."/>
            <person name="Submissions S."/>
        </authorList>
    </citation>
    <scope>NUCLEOTIDE SEQUENCE [LARGE SCALE GENOMIC DNA]</scope>
    <source>
        <strain evidence="5 6">DSM 17997</strain>
    </source>
</reference>
<accession>A0A1H3TN84</accession>